<dbReference type="EMBL" id="FNNP01000001">
    <property type="protein sequence ID" value="SDW66854.1"/>
    <property type="molecule type" value="Genomic_DNA"/>
</dbReference>
<dbReference type="InterPro" id="IPR003837">
    <property type="entry name" value="GatC"/>
</dbReference>
<dbReference type="PANTHER" id="PTHR15004:SF0">
    <property type="entry name" value="GLUTAMYL-TRNA(GLN) AMIDOTRANSFERASE SUBUNIT C, MITOCHONDRIAL"/>
    <property type="match status" value="1"/>
</dbReference>
<dbReference type="GO" id="GO:0006450">
    <property type="term" value="P:regulation of translational fidelity"/>
    <property type="evidence" value="ECO:0007669"/>
    <property type="project" value="InterPro"/>
</dbReference>
<gene>
    <name evidence="1" type="primary">gatC</name>
    <name evidence="2" type="ORF">SAMN05444358_1011456</name>
</gene>
<comment type="similarity">
    <text evidence="1">Belongs to the GatC family.</text>
</comment>
<evidence type="ECO:0000313" key="2">
    <source>
        <dbReference type="EMBL" id="SDW66854.1"/>
    </source>
</evidence>
<comment type="subunit">
    <text evidence="1">Heterotrimer of A, B and C subunits.</text>
</comment>
<dbReference type="SUPFAM" id="SSF141000">
    <property type="entry name" value="Glu-tRNAGln amidotransferase C subunit"/>
    <property type="match status" value="1"/>
</dbReference>
<dbReference type="eggNOG" id="COG0721">
    <property type="taxonomic scope" value="Bacteria"/>
</dbReference>
<dbReference type="PANTHER" id="PTHR15004">
    <property type="entry name" value="GLUTAMYL-TRNA(GLN) AMIDOTRANSFERASE SUBUNIT C, MITOCHONDRIAL"/>
    <property type="match status" value="1"/>
</dbReference>
<dbReference type="STRING" id="985054.SAMN05444358_1011456"/>
<dbReference type="EC" id="6.3.5.-" evidence="1"/>
<keyword evidence="1" id="KW-0648">Protein biosynthesis</keyword>
<name>A0A1H2VFY6_9RHOB</name>
<dbReference type="GO" id="GO:0070681">
    <property type="term" value="P:glutaminyl-tRNAGln biosynthesis via transamidation"/>
    <property type="evidence" value="ECO:0007669"/>
    <property type="project" value="TreeGrafter"/>
</dbReference>
<dbReference type="NCBIfam" id="TIGR00135">
    <property type="entry name" value="gatC"/>
    <property type="match status" value="1"/>
</dbReference>
<evidence type="ECO:0000256" key="1">
    <source>
        <dbReference type="HAMAP-Rule" id="MF_00122"/>
    </source>
</evidence>
<keyword evidence="2" id="KW-0808">Transferase</keyword>
<proteinExistence type="inferred from homology"/>
<keyword evidence="1" id="KW-0547">Nucleotide-binding</keyword>
<dbReference type="Proteomes" id="UP000183400">
    <property type="component" value="Unassembled WGS sequence"/>
</dbReference>
<dbReference type="Pfam" id="PF02686">
    <property type="entry name" value="GatC"/>
    <property type="match status" value="1"/>
</dbReference>
<organism evidence="2 3">
    <name type="scientific">Ruegeria halocynthiae</name>
    <dbReference type="NCBI Taxonomy" id="985054"/>
    <lineage>
        <taxon>Bacteria</taxon>
        <taxon>Pseudomonadati</taxon>
        <taxon>Pseudomonadota</taxon>
        <taxon>Alphaproteobacteria</taxon>
        <taxon>Rhodobacterales</taxon>
        <taxon>Roseobacteraceae</taxon>
        <taxon>Ruegeria</taxon>
    </lineage>
</organism>
<dbReference type="OrthoDB" id="9794326at2"/>
<dbReference type="GO" id="GO:0050567">
    <property type="term" value="F:glutaminyl-tRNA synthase (glutamine-hydrolyzing) activity"/>
    <property type="evidence" value="ECO:0007669"/>
    <property type="project" value="UniProtKB-UniRule"/>
</dbReference>
<protein>
    <recommendedName>
        <fullName evidence="1">Aspartyl/glutamyl-tRNA(Asn/Gln) amidotransferase subunit C</fullName>
        <shortName evidence="1">Asp/Glu-ADT subunit C</shortName>
        <ecNumber evidence="1">6.3.5.-</ecNumber>
    </recommendedName>
</protein>
<dbReference type="RefSeq" id="WP_050602932.1">
    <property type="nucleotide sequence ID" value="NZ_FNNP01000001.1"/>
</dbReference>
<dbReference type="GO" id="GO:0005524">
    <property type="term" value="F:ATP binding"/>
    <property type="evidence" value="ECO:0007669"/>
    <property type="project" value="UniProtKB-KW"/>
</dbReference>
<comment type="catalytic activity">
    <reaction evidence="1">
        <text>L-aspartyl-tRNA(Asn) + L-glutamine + ATP + H2O = L-asparaginyl-tRNA(Asn) + L-glutamate + ADP + phosphate + 2 H(+)</text>
        <dbReference type="Rhea" id="RHEA:14513"/>
        <dbReference type="Rhea" id="RHEA-COMP:9674"/>
        <dbReference type="Rhea" id="RHEA-COMP:9677"/>
        <dbReference type="ChEBI" id="CHEBI:15377"/>
        <dbReference type="ChEBI" id="CHEBI:15378"/>
        <dbReference type="ChEBI" id="CHEBI:29985"/>
        <dbReference type="ChEBI" id="CHEBI:30616"/>
        <dbReference type="ChEBI" id="CHEBI:43474"/>
        <dbReference type="ChEBI" id="CHEBI:58359"/>
        <dbReference type="ChEBI" id="CHEBI:78515"/>
        <dbReference type="ChEBI" id="CHEBI:78516"/>
        <dbReference type="ChEBI" id="CHEBI:456216"/>
    </reaction>
</comment>
<dbReference type="InterPro" id="IPR036113">
    <property type="entry name" value="Asp/Glu-ADT_sf_sub_c"/>
</dbReference>
<dbReference type="HAMAP" id="MF_00122">
    <property type="entry name" value="GatC"/>
    <property type="match status" value="1"/>
</dbReference>
<keyword evidence="1" id="KW-0067">ATP-binding</keyword>
<evidence type="ECO:0000313" key="3">
    <source>
        <dbReference type="Proteomes" id="UP000183400"/>
    </source>
</evidence>
<dbReference type="GO" id="GO:0050566">
    <property type="term" value="F:asparaginyl-tRNA synthase (glutamine-hydrolyzing) activity"/>
    <property type="evidence" value="ECO:0007669"/>
    <property type="project" value="RHEA"/>
</dbReference>
<accession>A0A1H2VFY6</accession>
<keyword evidence="3" id="KW-1185">Reference proteome</keyword>
<dbReference type="AlphaFoldDB" id="A0A1H2VFY6"/>
<reference evidence="3" key="1">
    <citation type="submission" date="2016-10" db="EMBL/GenBank/DDBJ databases">
        <authorList>
            <person name="Varghese N."/>
            <person name="Submissions S."/>
        </authorList>
    </citation>
    <scope>NUCLEOTIDE SEQUENCE [LARGE SCALE GENOMIC DNA]</scope>
    <source>
        <strain evidence="3">DSM 27839</strain>
    </source>
</reference>
<dbReference type="GO" id="GO:0016740">
    <property type="term" value="F:transferase activity"/>
    <property type="evidence" value="ECO:0007669"/>
    <property type="project" value="UniProtKB-KW"/>
</dbReference>
<sequence>MSIDQSTAAKVAKLARIKVEDDALPALASEFNTILGFIEQLNEVDVEGVEPMVSVEPMRLKRRQDEVTDGNQQDKVLANAPDAREGFFAVPKVVE</sequence>
<comment type="function">
    <text evidence="1">Allows the formation of correctly charged Asn-tRNA(Asn) or Gln-tRNA(Gln) through the transamidation of misacylated Asp-tRNA(Asn) or Glu-tRNA(Gln) in organisms which lack either or both of asparaginyl-tRNA or glutaminyl-tRNA synthetases. The reaction takes place in the presence of glutamine and ATP through an activated phospho-Asp-tRNA(Asn) or phospho-Glu-tRNA(Gln).</text>
</comment>
<dbReference type="Gene3D" id="1.10.20.60">
    <property type="entry name" value="Glu-tRNAGln amidotransferase C subunit, N-terminal domain"/>
    <property type="match status" value="1"/>
</dbReference>
<dbReference type="GO" id="GO:0006412">
    <property type="term" value="P:translation"/>
    <property type="evidence" value="ECO:0007669"/>
    <property type="project" value="UniProtKB-UniRule"/>
</dbReference>
<comment type="catalytic activity">
    <reaction evidence="1">
        <text>L-glutamyl-tRNA(Gln) + L-glutamine + ATP + H2O = L-glutaminyl-tRNA(Gln) + L-glutamate + ADP + phosphate + H(+)</text>
        <dbReference type="Rhea" id="RHEA:17521"/>
        <dbReference type="Rhea" id="RHEA-COMP:9681"/>
        <dbReference type="Rhea" id="RHEA-COMP:9684"/>
        <dbReference type="ChEBI" id="CHEBI:15377"/>
        <dbReference type="ChEBI" id="CHEBI:15378"/>
        <dbReference type="ChEBI" id="CHEBI:29985"/>
        <dbReference type="ChEBI" id="CHEBI:30616"/>
        <dbReference type="ChEBI" id="CHEBI:43474"/>
        <dbReference type="ChEBI" id="CHEBI:58359"/>
        <dbReference type="ChEBI" id="CHEBI:78520"/>
        <dbReference type="ChEBI" id="CHEBI:78521"/>
        <dbReference type="ChEBI" id="CHEBI:456216"/>
    </reaction>
</comment>
<keyword evidence="1" id="KW-0436">Ligase</keyword>